<evidence type="ECO:0000256" key="5">
    <source>
        <dbReference type="ARBA" id="ARBA00022989"/>
    </source>
</evidence>
<feature type="compositionally biased region" description="Basic residues" evidence="10">
    <location>
        <begin position="373"/>
        <end position="385"/>
    </location>
</feature>
<dbReference type="GO" id="GO:0006814">
    <property type="term" value="P:sodium ion transport"/>
    <property type="evidence" value="ECO:0007669"/>
    <property type="project" value="UniProtKB-KW"/>
</dbReference>
<dbReference type="GO" id="GO:0016020">
    <property type="term" value="C:membrane"/>
    <property type="evidence" value="ECO:0007669"/>
    <property type="project" value="UniProtKB-SubCell"/>
</dbReference>
<feature type="transmembrane region" description="Helical" evidence="11">
    <location>
        <begin position="422"/>
        <end position="444"/>
    </location>
</feature>
<evidence type="ECO:0000313" key="14">
    <source>
        <dbReference type="Proteomes" id="UP000761534"/>
    </source>
</evidence>
<keyword evidence="8 11" id="KW-0472">Membrane</keyword>
<evidence type="ECO:0000256" key="9">
    <source>
        <dbReference type="ARBA" id="ARBA00023201"/>
    </source>
</evidence>
<reference evidence="13" key="1">
    <citation type="journal article" date="2019" name="G3 (Bethesda)">
        <title>Genome Assemblies of Two Rare Opportunistic Yeast Pathogens: Diutina rugosa (syn. Candida rugosa) and Trichomonascus ciferrii (syn. Candida ciferrii).</title>
        <authorList>
            <person name="Mixao V."/>
            <person name="Saus E."/>
            <person name="Hansen A.P."/>
            <person name="Lass-Florl C."/>
            <person name="Gabaldon T."/>
        </authorList>
    </citation>
    <scope>NUCLEOTIDE SEQUENCE</scope>
    <source>
        <strain evidence="13">CBS 4856</strain>
    </source>
</reference>
<feature type="transmembrane region" description="Helical" evidence="11">
    <location>
        <begin position="12"/>
        <end position="30"/>
    </location>
</feature>
<evidence type="ECO:0000256" key="11">
    <source>
        <dbReference type="SAM" id="Phobius"/>
    </source>
</evidence>
<comment type="subcellular location">
    <subcellularLocation>
        <location evidence="1">Membrane</location>
        <topology evidence="1">Multi-pass membrane protein</topology>
    </subcellularLocation>
</comment>
<evidence type="ECO:0000256" key="8">
    <source>
        <dbReference type="ARBA" id="ARBA00023136"/>
    </source>
</evidence>
<keyword evidence="3" id="KW-0050">Antiport</keyword>
<feature type="region of interest" description="Disordered" evidence="10">
    <location>
        <begin position="368"/>
        <end position="418"/>
    </location>
</feature>
<dbReference type="GO" id="GO:1902600">
    <property type="term" value="P:proton transmembrane transport"/>
    <property type="evidence" value="ECO:0007669"/>
    <property type="project" value="InterPro"/>
</dbReference>
<keyword evidence="4 11" id="KW-0812">Transmembrane</keyword>
<feature type="transmembrane region" description="Helical" evidence="11">
    <location>
        <begin position="37"/>
        <end position="55"/>
    </location>
</feature>
<feature type="compositionally biased region" description="Low complexity" evidence="10">
    <location>
        <begin position="386"/>
        <end position="397"/>
    </location>
</feature>
<evidence type="ECO:0000313" key="13">
    <source>
        <dbReference type="EMBL" id="KAA8908024.1"/>
    </source>
</evidence>
<evidence type="ECO:0000256" key="7">
    <source>
        <dbReference type="ARBA" id="ARBA00023065"/>
    </source>
</evidence>
<keyword evidence="6" id="KW-0915">Sodium</keyword>
<feature type="transmembrane region" description="Helical" evidence="11">
    <location>
        <begin position="456"/>
        <end position="479"/>
    </location>
</feature>
<proteinExistence type="predicted"/>
<evidence type="ECO:0000256" key="3">
    <source>
        <dbReference type="ARBA" id="ARBA00022449"/>
    </source>
</evidence>
<gene>
    <name evidence="13" type="ORF">TRICI_004851</name>
</gene>
<dbReference type="OrthoDB" id="1288932at2759"/>
<dbReference type="PANTHER" id="PTHR43562:SF3">
    <property type="entry name" value="SODIUM ION_PROTON EXCHANGER (EUROFUNG)"/>
    <property type="match status" value="1"/>
</dbReference>
<dbReference type="InterPro" id="IPR038770">
    <property type="entry name" value="Na+/solute_symporter_sf"/>
</dbReference>
<evidence type="ECO:0000256" key="6">
    <source>
        <dbReference type="ARBA" id="ARBA00023053"/>
    </source>
</evidence>
<keyword evidence="9" id="KW-0739">Sodium transport</keyword>
<evidence type="ECO:0000256" key="1">
    <source>
        <dbReference type="ARBA" id="ARBA00004141"/>
    </source>
</evidence>
<evidence type="ECO:0000259" key="12">
    <source>
        <dbReference type="Pfam" id="PF00999"/>
    </source>
</evidence>
<evidence type="ECO:0000256" key="4">
    <source>
        <dbReference type="ARBA" id="ARBA00022692"/>
    </source>
</evidence>
<dbReference type="InterPro" id="IPR006153">
    <property type="entry name" value="Cation/H_exchanger_TM"/>
</dbReference>
<feature type="transmembrane region" description="Helical" evidence="11">
    <location>
        <begin position="194"/>
        <end position="216"/>
    </location>
</feature>
<feature type="transmembrane region" description="Helical" evidence="11">
    <location>
        <begin position="126"/>
        <end position="147"/>
    </location>
</feature>
<accession>A0A642UYT9</accession>
<evidence type="ECO:0000256" key="2">
    <source>
        <dbReference type="ARBA" id="ARBA00022448"/>
    </source>
</evidence>
<feature type="transmembrane region" description="Helical" evidence="11">
    <location>
        <begin position="262"/>
        <end position="281"/>
    </location>
</feature>
<dbReference type="VEuPathDB" id="FungiDB:TRICI_004851"/>
<feature type="transmembrane region" description="Helical" evidence="11">
    <location>
        <begin position="67"/>
        <end position="85"/>
    </location>
</feature>
<feature type="transmembrane region" description="Helical" evidence="11">
    <location>
        <begin position="313"/>
        <end position="335"/>
    </location>
</feature>
<dbReference type="AlphaFoldDB" id="A0A642UYT9"/>
<sequence length="505" mass="53887">MKSDTSLPYHEPSIEVILVQSSLLILLNVVNKIVDSVLYCGLLGQIFLGIAWGTPGGKFLTEGAEQTIVQLGYLGLLLLVFHGGLSTDFHSLKANVFLSMGVALTGICAPIGLSYILLPLVGATPLQAFAAGAALCATSLGTTFTVLSTTGLATTRMGVVLSAAAMMDDVVGLVMVQVISSLGTNSSSFSATVVIRPVFVAIAFSIVVPVVGRWIVQPLTIKLNAHRVKHPKGTVNRALTSKFSGLTIHTLLLIGLVAGSSYAGTSNLFAAYIAGAVISWWDHIVPHPKFEGNQCPSGESVYDTYFAPAVKRILTPFFFASIGFSIPISEMFTGAIVWRGIAYAVLMMVGKWFCGLWLVRFQKSSESSTDKQTKKKKSEKSKKSTTKTANSTSPGTSKPEEEPPEKQPNPSHTKPARRPTSLYPALILGNAMVARGEIGFLISSLAQSTGVFNPDLFLITTWAILVCTVIGPLIVGTLVRRVKKLEAKKPQTGTNHHVLGVWGVQ</sequence>
<feature type="transmembrane region" description="Helical" evidence="11">
    <location>
        <begin position="159"/>
        <end position="182"/>
    </location>
</feature>
<dbReference type="Proteomes" id="UP000761534">
    <property type="component" value="Unassembled WGS sequence"/>
</dbReference>
<dbReference type="EMBL" id="SWFS01000372">
    <property type="protein sequence ID" value="KAA8908024.1"/>
    <property type="molecule type" value="Genomic_DNA"/>
</dbReference>
<organism evidence="13 14">
    <name type="scientific">Trichomonascus ciferrii</name>
    <dbReference type="NCBI Taxonomy" id="44093"/>
    <lineage>
        <taxon>Eukaryota</taxon>
        <taxon>Fungi</taxon>
        <taxon>Dikarya</taxon>
        <taxon>Ascomycota</taxon>
        <taxon>Saccharomycotina</taxon>
        <taxon>Dipodascomycetes</taxon>
        <taxon>Dipodascales</taxon>
        <taxon>Trichomonascaceae</taxon>
        <taxon>Trichomonascus</taxon>
        <taxon>Trichomonascus ciferrii complex</taxon>
    </lineage>
</organism>
<name>A0A642UYT9_9ASCO</name>
<keyword evidence="5 11" id="KW-1133">Transmembrane helix</keyword>
<keyword evidence="2" id="KW-0813">Transport</keyword>
<feature type="domain" description="Cation/H+ exchanger transmembrane" evidence="12">
    <location>
        <begin position="42"/>
        <end position="480"/>
    </location>
</feature>
<dbReference type="PANTHER" id="PTHR43562">
    <property type="entry name" value="NAPA-TYPE SODIUM/HYDROGEN ANTIPORTER"/>
    <property type="match status" value="1"/>
</dbReference>
<dbReference type="Gene3D" id="1.20.1530.20">
    <property type="match status" value="2"/>
</dbReference>
<dbReference type="Pfam" id="PF00999">
    <property type="entry name" value="Na_H_Exchanger"/>
    <property type="match status" value="1"/>
</dbReference>
<comment type="caution">
    <text evidence="13">The sequence shown here is derived from an EMBL/GenBank/DDBJ whole genome shotgun (WGS) entry which is preliminary data.</text>
</comment>
<protein>
    <recommendedName>
        <fullName evidence="12">Cation/H+ exchanger transmembrane domain-containing protein</fullName>
    </recommendedName>
</protein>
<evidence type="ECO:0000256" key="10">
    <source>
        <dbReference type="SAM" id="MobiDB-lite"/>
    </source>
</evidence>
<feature type="transmembrane region" description="Helical" evidence="11">
    <location>
        <begin position="97"/>
        <end position="120"/>
    </location>
</feature>
<keyword evidence="7" id="KW-0406">Ion transport</keyword>
<dbReference type="GO" id="GO:0015297">
    <property type="term" value="F:antiporter activity"/>
    <property type="evidence" value="ECO:0007669"/>
    <property type="project" value="UniProtKB-KW"/>
</dbReference>
<keyword evidence="14" id="KW-1185">Reference proteome</keyword>